<dbReference type="InterPro" id="IPR004244">
    <property type="entry name" value="Transposase_22"/>
</dbReference>
<dbReference type="InterPro" id="IPR042566">
    <property type="entry name" value="L1_C"/>
</dbReference>
<feature type="coiled-coil region" evidence="1">
    <location>
        <begin position="75"/>
        <end position="137"/>
    </location>
</feature>
<sequence length="318" mass="36591">MANTTKKKQGKKADRSVFFAARASTPKAAGLTDGDQDGDGGNDTVPLQYSPGPQNLPVTQDFLQNCLEDMSTKILTSLQSTLKELRRDVQELEDRMTHVEQKMEDQTAAHNDVADQVQHMQQQLEYTQRKVMDLEDRSRRQNLRLRGIPEEVKQPDLHAFLIGYFKELAPDLPAEVLLLDRYHRVQKPTFLPQDTPRDVLTHLHYFLVKEALLQATRGGRDLPQKYKHIKLFTDLSAATLQKRKEFKDVTEALRQNNVQYRWGYPIRLLIRRNGTVTTANTPEEGRRLLRTWNIPVNPVGKNMAAPAMLSPEWKRTKK</sequence>
<dbReference type="Gene3D" id="3.30.250.20">
    <property type="entry name" value="L1 transposable element, C-terminal domain"/>
    <property type="match status" value="1"/>
</dbReference>
<name>A0AAD1TIJ1_PELCU</name>
<evidence type="ECO:0000313" key="4">
    <source>
        <dbReference type="Proteomes" id="UP001295444"/>
    </source>
</evidence>
<feature type="compositionally biased region" description="Basic residues" evidence="2">
    <location>
        <begin position="1"/>
        <end position="10"/>
    </location>
</feature>
<reference evidence="3" key="1">
    <citation type="submission" date="2022-03" db="EMBL/GenBank/DDBJ databases">
        <authorList>
            <person name="Alioto T."/>
            <person name="Alioto T."/>
            <person name="Gomez Garrido J."/>
        </authorList>
    </citation>
    <scope>NUCLEOTIDE SEQUENCE</scope>
</reference>
<feature type="region of interest" description="Disordered" evidence="2">
    <location>
        <begin position="1"/>
        <end position="51"/>
    </location>
</feature>
<evidence type="ECO:0000313" key="3">
    <source>
        <dbReference type="EMBL" id="CAH2327899.1"/>
    </source>
</evidence>
<evidence type="ECO:0000256" key="2">
    <source>
        <dbReference type="SAM" id="MobiDB-lite"/>
    </source>
</evidence>
<dbReference type="EMBL" id="OW240924">
    <property type="protein sequence ID" value="CAH2327899.1"/>
    <property type="molecule type" value="Genomic_DNA"/>
</dbReference>
<dbReference type="FunFam" id="3.30.250.20:FF:000006">
    <property type="entry name" value="Uncharacterized protein"/>
    <property type="match status" value="1"/>
</dbReference>
<gene>
    <name evidence="3" type="ORF">PECUL_23A053228</name>
</gene>
<dbReference type="AlphaFoldDB" id="A0AAD1TIJ1"/>
<dbReference type="Gene3D" id="3.30.70.1820">
    <property type="entry name" value="L1 transposable element, RRM domain"/>
    <property type="match status" value="1"/>
</dbReference>
<keyword evidence="1" id="KW-0175">Coiled coil</keyword>
<evidence type="ECO:0000256" key="1">
    <source>
        <dbReference type="SAM" id="Coils"/>
    </source>
</evidence>
<proteinExistence type="predicted"/>
<protein>
    <submittedName>
        <fullName evidence="3">Uncharacterized protein</fullName>
    </submittedName>
</protein>
<dbReference type="Proteomes" id="UP001295444">
    <property type="component" value="Chromosome 13"/>
</dbReference>
<dbReference type="PANTHER" id="PTHR11505">
    <property type="entry name" value="L1 TRANSPOSABLE ELEMENT-RELATED"/>
    <property type="match status" value="1"/>
</dbReference>
<accession>A0AAD1TIJ1</accession>
<organism evidence="3 4">
    <name type="scientific">Pelobates cultripes</name>
    <name type="common">Western spadefoot toad</name>
    <dbReference type="NCBI Taxonomy" id="61616"/>
    <lineage>
        <taxon>Eukaryota</taxon>
        <taxon>Metazoa</taxon>
        <taxon>Chordata</taxon>
        <taxon>Craniata</taxon>
        <taxon>Vertebrata</taxon>
        <taxon>Euteleostomi</taxon>
        <taxon>Amphibia</taxon>
        <taxon>Batrachia</taxon>
        <taxon>Anura</taxon>
        <taxon>Pelobatoidea</taxon>
        <taxon>Pelobatidae</taxon>
        <taxon>Pelobates</taxon>
    </lineage>
</organism>
<keyword evidence="4" id="KW-1185">Reference proteome</keyword>